<dbReference type="FunFam" id="1.20.1270.20:FF:000001">
    <property type="entry name" value="Hydroxylamine reductase"/>
    <property type="match status" value="1"/>
</dbReference>
<comment type="subcellular location">
    <subcellularLocation>
        <location evidence="1 8">Cytoplasm</location>
    </subcellularLocation>
</comment>
<keyword evidence="8" id="KW-0004">4Fe-4S</keyword>
<comment type="caution">
    <text evidence="9">The sequence shown here is derived from an EMBL/GenBank/DDBJ whole genome shotgun (WGS) entry which is preliminary data.</text>
</comment>
<dbReference type="CDD" id="cd01914">
    <property type="entry name" value="HCP"/>
    <property type="match status" value="1"/>
</dbReference>
<dbReference type="PANTHER" id="PTHR30109:SF0">
    <property type="entry name" value="HYDROXYLAMINE REDUCTASE"/>
    <property type="match status" value="1"/>
</dbReference>
<evidence type="ECO:0000256" key="7">
    <source>
        <dbReference type="ARBA" id="ARBA00051350"/>
    </source>
</evidence>
<comment type="catalytic activity">
    <reaction evidence="7 8">
        <text>A + NH4(+) + H2O = hydroxylamine + AH2 + H(+)</text>
        <dbReference type="Rhea" id="RHEA:22052"/>
        <dbReference type="ChEBI" id="CHEBI:13193"/>
        <dbReference type="ChEBI" id="CHEBI:15377"/>
        <dbReference type="ChEBI" id="CHEBI:15378"/>
        <dbReference type="ChEBI" id="CHEBI:15429"/>
        <dbReference type="ChEBI" id="CHEBI:17499"/>
        <dbReference type="ChEBI" id="CHEBI:28938"/>
        <dbReference type="EC" id="1.7.99.1"/>
    </reaction>
</comment>
<feature type="binding site" evidence="8">
    <location>
        <position position="324"/>
    </location>
    <ligand>
        <name>hybrid [4Fe-2O-2S] cluster</name>
        <dbReference type="ChEBI" id="CHEBI:60519"/>
    </ligand>
</feature>
<evidence type="ECO:0000256" key="5">
    <source>
        <dbReference type="ARBA" id="ARBA00023004"/>
    </source>
</evidence>
<dbReference type="FunFam" id="3.40.50.2030:FF:000001">
    <property type="entry name" value="Hydroxylamine reductase"/>
    <property type="match status" value="1"/>
</dbReference>
<gene>
    <name evidence="8" type="primary">hcp</name>
    <name evidence="9" type="ORF">EJ903_11385</name>
</gene>
<feature type="binding site" evidence="8">
    <location>
        <position position="3"/>
    </location>
    <ligand>
        <name>[4Fe-4S] cluster</name>
        <dbReference type="ChEBI" id="CHEBI:49883"/>
    </ligand>
</feature>
<dbReference type="NCBIfam" id="TIGR01703">
    <property type="entry name" value="hybrid_clust"/>
    <property type="match status" value="1"/>
</dbReference>
<dbReference type="InterPro" id="IPR010048">
    <property type="entry name" value="Hydroxylam_reduct"/>
</dbReference>
<name>A0A431VGY5_9PROT</name>
<organism evidence="9 10">
    <name type="scientific">Azospirillum griseum</name>
    <dbReference type="NCBI Taxonomy" id="2496639"/>
    <lineage>
        <taxon>Bacteria</taxon>
        <taxon>Pseudomonadati</taxon>
        <taxon>Pseudomonadota</taxon>
        <taxon>Alphaproteobacteria</taxon>
        <taxon>Rhodospirillales</taxon>
        <taxon>Azospirillaceae</taxon>
        <taxon>Azospirillum</taxon>
    </lineage>
</organism>
<feature type="binding site" evidence="8">
    <location>
        <position position="280"/>
    </location>
    <ligand>
        <name>hybrid [4Fe-2O-2S] cluster</name>
        <dbReference type="ChEBI" id="CHEBI:60519"/>
    </ligand>
</feature>
<dbReference type="PIRSF" id="PIRSF000076">
    <property type="entry name" value="HCP"/>
    <property type="match status" value="1"/>
</dbReference>
<reference evidence="9 10" key="1">
    <citation type="submission" date="2018-12" db="EMBL/GenBank/DDBJ databases">
        <authorList>
            <person name="Yang Y."/>
        </authorList>
    </citation>
    <scope>NUCLEOTIDE SEQUENCE [LARGE SCALE GENOMIC DNA]</scope>
    <source>
        <strain evidence="9 10">L-25-5w-1</strain>
    </source>
</reference>
<dbReference type="InterPro" id="IPR011254">
    <property type="entry name" value="Prismane-like_sf"/>
</dbReference>
<feature type="binding site" evidence="8">
    <location>
        <position position="505"/>
    </location>
    <ligand>
        <name>hybrid [4Fe-2O-2S] cluster</name>
        <dbReference type="ChEBI" id="CHEBI:60519"/>
    </ligand>
</feature>
<dbReference type="EC" id="1.7.99.1" evidence="8"/>
<dbReference type="InterPro" id="IPR016099">
    <property type="entry name" value="Prismane-like_a/b-sand"/>
</dbReference>
<evidence type="ECO:0000256" key="6">
    <source>
        <dbReference type="ARBA" id="ARBA00023014"/>
    </source>
</evidence>
<feature type="binding site" evidence="8">
    <location>
        <position position="444"/>
    </location>
    <ligand>
        <name>hybrid [4Fe-2O-2S] cluster</name>
        <dbReference type="ChEBI" id="CHEBI:60519"/>
    </ligand>
</feature>
<dbReference type="GO" id="GO:0005737">
    <property type="term" value="C:cytoplasm"/>
    <property type="evidence" value="ECO:0007669"/>
    <property type="project" value="UniProtKB-SubCell"/>
</dbReference>
<dbReference type="HAMAP" id="MF_00069">
    <property type="entry name" value="Hydroxylam_reduct"/>
    <property type="match status" value="1"/>
</dbReference>
<feature type="binding site" evidence="8">
    <location>
        <position position="469"/>
    </location>
    <ligand>
        <name>hybrid [4Fe-2O-2S] cluster</name>
        <dbReference type="ChEBI" id="CHEBI:60519"/>
    </ligand>
</feature>
<feature type="binding site" evidence="8">
    <location>
        <position position="256"/>
    </location>
    <ligand>
        <name>hybrid [4Fe-2O-2S] cluster</name>
        <dbReference type="ChEBI" id="CHEBI:60519"/>
    </ligand>
</feature>
<keyword evidence="4 8" id="KW-0560">Oxidoreductase</keyword>
<evidence type="ECO:0000256" key="3">
    <source>
        <dbReference type="ARBA" id="ARBA00022723"/>
    </source>
</evidence>
<keyword evidence="3 8" id="KW-0479">Metal-binding</keyword>
<comment type="cofactor">
    <cofactor evidence="8">
        <name>hybrid [4Fe-2O-2S] cluster</name>
        <dbReference type="ChEBI" id="CHEBI:60519"/>
    </cofactor>
    <text evidence="8">Binds 1 hybrid [4Fe-2O-2S] cluster.</text>
</comment>
<keyword evidence="2 8" id="KW-0963">Cytoplasm</keyword>
<evidence type="ECO:0000313" key="9">
    <source>
        <dbReference type="EMBL" id="RTR20144.1"/>
    </source>
</evidence>
<feature type="binding site" evidence="8">
    <location>
        <position position="25"/>
    </location>
    <ligand>
        <name>[4Fe-4S] cluster</name>
        <dbReference type="ChEBI" id="CHEBI:49883"/>
    </ligand>
</feature>
<dbReference type="Proteomes" id="UP000277007">
    <property type="component" value="Unassembled WGS sequence"/>
</dbReference>
<dbReference type="GO" id="GO:0050418">
    <property type="term" value="F:hydroxylamine reductase activity"/>
    <property type="evidence" value="ECO:0007669"/>
    <property type="project" value="UniProtKB-UniRule"/>
</dbReference>
<evidence type="ECO:0000313" key="10">
    <source>
        <dbReference type="Proteomes" id="UP000277007"/>
    </source>
</evidence>
<evidence type="ECO:0000256" key="1">
    <source>
        <dbReference type="ARBA" id="ARBA00004496"/>
    </source>
</evidence>
<dbReference type="GO" id="GO:0046872">
    <property type="term" value="F:metal ion binding"/>
    <property type="evidence" value="ECO:0007669"/>
    <property type="project" value="UniProtKB-KW"/>
</dbReference>
<dbReference type="Gene3D" id="1.20.1270.20">
    <property type="match status" value="2"/>
</dbReference>
<evidence type="ECO:0000256" key="4">
    <source>
        <dbReference type="ARBA" id="ARBA00023002"/>
    </source>
</evidence>
<dbReference type="EMBL" id="RXMA01000009">
    <property type="protein sequence ID" value="RTR20144.1"/>
    <property type="molecule type" value="Genomic_DNA"/>
</dbReference>
<dbReference type="SUPFAM" id="SSF56821">
    <property type="entry name" value="Prismane protein-like"/>
    <property type="match status" value="1"/>
</dbReference>
<accession>A0A431VGY5</accession>
<comment type="similarity">
    <text evidence="8">Belongs to the HCP family.</text>
</comment>
<feature type="binding site" evidence="8">
    <location>
        <position position="6"/>
    </location>
    <ligand>
        <name>[4Fe-4S] cluster</name>
        <dbReference type="ChEBI" id="CHEBI:49883"/>
    </ligand>
</feature>
<dbReference type="OrthoDB" id="9761526at2"/>
<dbReference type="PANTHER" id="PTHR30109">
    <property type="entry name" value="HYDROXYLAMINE REDUCTASE"/>
    <property type="match status" value="1"/>
</dbReference>
<dbReference type="InterPro" id="IPR004137">
    <property type="entry name" value="HCP/CODH"/>
</dbReference>
<comment type="function">
    <text evidence="8">Catalyzes the reduction of hydroxylamine to form NH(3) and H(2)O.</text>
</comment>
<protein>
    <recommendedName>
        <fullName evidence="8">Hydroxylamine reductase</fullName>
        <ecNumber evidence="8">1.7.99.1</ecNumber>
    </recommendedName>
    <alternativeName>
        <fullName evidence="8">Hybrid-cluster protein</fullName>
        <shortName evidence="8">HCP</shortName>
    </alternativeName>
    <alternativeName>
        <fullName evidence="8">Prismane protein</fullName>
    </alternativeName>
</protein>
<comment type="cofactor">
    <cofactor evidence="8">
        <name>[4Fe-4S] cluster</name>
        <dbReference type="ChEBI" id="CHEBI:49883"/>
    </cofactor>
    <text evidence="8">Binds 1 [4Fe-4S] cluster.</text>
</comment>
<dbReference type="GO" id="GO:0004601">
    <property type="term" value="F:peroxidase activity"/>
    <property type="evidence" value="ECO:0007669"/>
    <property type="project" value="TreeGrafter"/>
</dbReference>
<keyword evidence="5 8" id="KW-0408">Iron</keyword>
<sequence length="563" mass="58835">MFCYQCEQTTRLPTGDGCASAKGLCGKDATTADLQDLLVHAVKGIAQQARRARALGVPDNDAGAFMLHALFTTLTNVNFNPTRFVTLLHEAAAVRDRVAARCEAALVADSDTAQTAPAPTGPAVDWTPAADLTGLLAQAATVPVNADLARVGADVVGLRALILYGMKGVAAYANHAAVLGYTRDAVFAGVEETMAYLASDPTDMAELLDRALSVGRLNLQVMEMLDAANTGRFGTPHPTAVRVTPVAGKAILVSGHDLGDLEALLKQTAGTDINVYTHGEMLPAHGYPALKAYPHLVGNFGGAWQDQQTDFATFPGPILMTSNCIIEPGPRYRQRIFTTGPVGWPGVRHLADHAFAPLIAAAHALPGFKADDLKTAGPEQTVTVGFGGDAVLGVAGAVVEAVKAGDIRHFFLIGGCDGAAAGRNYYSDFATGAPDDTVVLTLGCAKYRFNRHEFGSIGGIPRLLDIGQCNDSYSAIRIASALAEAFGCGVNDLPLSLVVSWFEQKAAAVLLTLLALGIRNIRLGPTLPAFLTPTLLAVLVERFGIQPITTAPDDIAAALTCAA</sequence>
<dbReference type="AlphaFoldDB" id="A0A431VGY5"/>
<evidence type="ECO:0000256" key="2">
    <source>
        <dbReference type="ARBA" id="ARBA00022490"/>
    </source>
</evidence>
<dbReference type="Gene3D" id="3.40.50.2030">
    <property type="match status" value="2"/>
</dbReference>
<dbReference type="Pfam" id="PF03063">
    <property type="entry name" value="Prismane"/>
    <property type="match status" value="1"/>
</dbReference>
<dbReference type="GO" id="GO:0042542">
    <property type="term" value="P:response to hydrogen peroxide"/>
    <property type="evidence" value="ECO:0007669"/>
    <property type="project" value="TreeGrafter"/>
</dbReference>
<dbReference type="GO" id="GO:0051539">
    <property type="term" value="F:4 iron, 4 sulfur cluster binding"/>
    <property type="evidence" value="ECO:0007669"/>
    <property type="project" value="UniProtKB-KW"/>
</dbReference>
<dbReference type="FunFam" id="3.40.50.2030:FF:000002">
    <property type="entry name" value="Hydroxylamine reductase"/>
    <property type="match status" value="1"/>
</dbReference>
<evidence type="ECO:0000256" key="8">
    <source>
        <dbReference type="HAMAP-Rule" id="MF_00069"/>
    </source>
</evidence>
<feature type="binding site" evidence="8">
    <location>
        <position position="18"/>
    </location>
    <ligand>
        <name>[4Fe-4S] cluster</name>
        <dbReference type="ChEBI" id="CHEBI:49883"/>
    </ligand>
</feature>
<dbReference type="RefSeq" id="WP_126615231.1">
    <property type="nucleotide sequence ID" value="NZ_JBHUCY010000033.1"/>
</dbReference>
<dbReference type="InterPro" id="IPR016100">
    <property type="entry name" value="Prismane_a-bundle"/>
</dbReference>
<proteinExistence type="inferred from homology"/>
<feature type="binding site" description="via persulfide group" evidence="8">
    <location>
        <position position="416"/>
    </location>
    <ligand>
        <name>hybrid [4Fe-2O-2S] cluster</name>
        <dbReference type="ChEBI" id="CHEBI:60519"/>
    </ligand>
</feature>
<feature type="modified residue" description="Cysteine persulfide" evidence="8">
    <location>
        <position position="416"/>
    </location>
</feature>
<dbReference type="NCBIfam" id="NF003658">
    <property type="entry name" value="PRK05290.1"/>
    <property type="match status" value="1"/>
</dbReference>
<keyword evidence="6 8" id="KW-0411">Iron-sulfur</keyword>
<keyword evidence="10" id="KW-1185">Reference proteome</keyword>
<feature type="binding site" evidence="8">
    <location>
        <position position="503"/>
    </location>
    <ligand>
        <name>hybrid [4Fe-2O-2S] cluster</name>
        <dbReference type="ChEBI" id="CHEBI:60519"/>
    </ligand>
</feature>